<feature type="compositionally biased region" description="Low complexity" evidence="4">
    <location>
        <begin position="8"/>
        <end position="25"/>
    </location>
</feature>
<dbReference type="InterPro" id="IPR041698">
    <property type="entry name" value="Methyltransf_25"/>
</dbReference>
<keyword evidence="7" id="KW-1185">Reference proteome</keyword>
<sequence>MSESPPRAVGWARGTAEAAAAPPGTAGYGEAAARLAEQYESVSFEEVHREALHLFPAQPCAVLDIGAGSGRDAAALAGRGHRVAAVEPTPQLRELGRRLHAGRDIEWIDDALPRLSGLHAHGRRFDLILLTAVWMHLDEAERRTAMPRVAALLRPGGRLMLSLRHGPVPAGRRMFDVPAEEAVCLAAGQGLRVVHESRRGDLHGREDVWWSRLVLEGGTEEGRRAAGGSPEA</sequence>
<keyword evidence="2 6" id="KW-0808">Transferase</keyword>
<dbReference type="GO" id="GO:0032259">
    <property type="term" value="P:methylation"/>
    <property type="evidence" value="ECO:0007669"/>
    <property type="project" value="UniProtKB-KW"/>
</dbReference>
<dbReference type="InterPro" id="IPR029063">
    <property type="entry name" value="SAM-dependent_MTases_sf"/>
</dbReference>
<dbReference type="Proteomes" id="UP001595829">
    <property type="component" value="Unassembled WGS sequence"/>
</dbReference>
<dbReference type="EC" id="2.1.1.64" evidence="6"/>
<dbReference type="EC" id="2.1.1.222" evidence="6"/>
<keyword evidence="3" id="KW-0949">S-adenosyl-L-methionine</keyword>
<feature type="domain" description="Methyltransferase" evidence="5">
    <location>
        <begin position="62"/>
        <end position="157"/>
    </location>
</feature>
<dbReference type="SUPFAM" id="SSF53335">
    <property type="entry name" value="S-adenosyl-L-methionine-dependent methyltransferases"/>
    <property type="match status" value="1"/>
</dbReference>
<dbReference type="GO" id="GO:0061542">
    <property type="term" value="F:3-demethylubiquinol 3-O-methyltransferase activity"/>
    <property type="evidence" value="ECO:0007669"/>
    <property type="project" value="UniProtKB-EC"/>
</dbReference>
<evidence type="ECO:0000256" key="4">
    <source>
        <dbReference type="SAM" id="MobiDB-lite"/>
    </source>
</evidence>
<evidence type="ECO:0000256" key="3">
    <source>
        <dbReference type="ARBA" id="ARBA00022691"/>
    </source>
</evidence>
<comment type="caution">
    <text evidence="6">The sequence shown here is derived from an EMBL/GenBank/DDBJ whole genome shotgun (WGS) entry which is preliminary data.</text>
</comment>
<dbReference type="EMBL" id="JBHSJD010000002">
    <property type="protein sequence ID" value="MFC5021161.1"/>
    <property type="molecule type" value="Genomic_DNA"/>
</dbReference>
<evidence type="ECO:0000259" key="5">
    <source>
        <dbReference type="Pfam" id="PF13649"/>
    </source>
</evidence>
<name>A0ABV9X7V6_9ACTN</name>
<reference evidence="7" key="1">
    <citation type="journal article" date="2019" name="Int. J. Syst. Evol. Microbiol.">
        <title>The Global Catalogue of Microorganisms (GCM) 10K type strain sequencing project: providing services to taxonomists for standard genome sequencing and annotation.</title>
        <authorList>
            <consortium name="The Broad Institute Genomics Platform"/>
            <consortium name="The Broad Institute Genome Sequencing Center for Infectious Disease"/>
            <person name="Wu L."/>
            <person name="Ma J."/>
        </authorList>
    </citation>
    <scope>NUCLEOTIDE SEQUENCE [LARGE SCALE GENOMIC DNA]</scope>
    <source>
        <strain evidence="7">CGMCC 4.1648</strain>
    </source>
</reference>
<organism evidence="6 7">
    <name type="scientific">Streptomyces coeruleoprunus</name>
    <dbReference type="NCBI Taxonomy" id="285563"/>
    <lineage>
        <taxon>Bacteria</taxon>
        <taxon>Bacillati</taxon>
        <taxon>Actinomycetota</taxon>
        <taxon>Actinomycetes</taxon>
        <taxon>Kitasatosporales</taxon>
        <taxon>Streptomycetaceae</taxon>
        <taxon>Streptomyces</taxon>
    </lineage>
</organism>
<dbReference type="PANTHER" id="PTHR43464">
    <property type="entry name" value="METHYLTRANSFERASE"/>
    <property type="match status" value="1"/>
</dbReference>
<dbReference type="GO" id="GO:0102208">
    <property type="term" value="F:2-polyprenyl-6-hydroxyphenol methylase activity"/>
    <property type="evidence" value="ECO:0007669"/>
    <property type="project" value="UniProtKB-EC"/>
</dbReference>
<proteinExistence type="predicted"/>
<dbReference type="CDD" id="cd02440">
    <property type="entry name" value="AdoMet_MTases"/>
    <property type="match status" value="1"/>
</dbReference>
<dbReference type="Gene3D" id="3.40.50.150">
    <property type="entry name" value="Vaccinia Virus protein VP39"/>
    <property type="match status" value="1"/>
</dbReference>
<evidence type="ECO:0000256" key="1">
    <source>
        <dbReference type="ARBA" id="ARBA00022603"/>
    </source>
</evidence>
<accession>A0ABV9X7V6</accession>
<keyword evidence="1 6" id="KW-0489">Methyltransferase</keyword>
<dbReference type="Pfam" id="PF13649">
    <property type="entry name" value="Methyltransf_25"/>
    <property type="match status" value="1"/>
</dbReference>
<evidence type="ECO:0000256" key="2">
    <source>
        <dbReference type="ARBA" id="ARBA00022679"/>
    </source>
</evidence>
<dbReference type="RefSeq" id="WP_345693147.1">
    <property type="nucleotide sequence ID" value="NZ_BAABIT010000001.1"/>
</dbReference>
<gene>
    <name evidence="6" type="ORF">ACFPM3_03220</name>
</gene>
<protein>
    <submittedName>
        <fullName evidence="6">Class I SAM-dependent methyltransferase</fullName>
        <ecNumber evidence="6">2.1.1.222</ecNumber>
        <ecNumber evidence="6">2.1.1.64</ecNumber>
    </submittedName>
</protein>
<feature type="region of interest" description="Disordered" evidence="4">
    <location>
        <begin position="1"/>
        <end position="25"/>
    </location>
</feature>
<evidence type="ECO:0000313" key="6">
    <source>
        <dbReference type="EMBL" id="MFC5021161.1"/>
    </source>
</evidence>
<dbReference type="PANTHER" id="PTHR43464:SF19">
    <property type="entry name" value="UBIQUINONE BIOSYNTHESIS O-METHYLTRANSFERASE, MITOCHONDRIAL"/>
    <property type="match status" value="1"/>
</dbReference>
<evidence type="ECO:0000313" key="7">
    <source>
        <dbReference type="Proteomes" id="UP001595829"/>
    </source>
</evidence>